<protein>
    <recommendedName>
        <fullName evidence="9">1,4-dihydroxy-2-naphthoate octaprenyltransferase</fullName>
        <ecNumber evidence="9">2.5.1.74</ecNumber>
    </recommendedName>
</protein>
<proteinExistence type="predicted"/>
<evidence type="ECO:0000256" key="5">
    <source>
        <dbReference type="ARBA" id="ARBA00022679"/>
    </source>
</evidence>
<evidence type="ECO:0000256" key="7">
    <source>
        <dbReference type="ARBA" id="ARBA00022989"/>
    </source>
</evidence>
<evidence type="ECO:0000313" key="12">
    <source>
        <dbReference type="Proteomes" id="UP000218890"/>
    </source>
</evidence>
<evidence type="ECO:0000256" key="3">
    <source>
        <dbReference type="ARBA" id="ARBA00022428"/>
    </source>
</evidence>
<dbReference type="PIRSF" id="PIRSF005355">
    <property type="entry name" value="UBIAD1"/>
    <property type="match status" value="1"/>
</dbReference>
<dbReference type="KEGG" id="hhk:HH1059_00600"/>
<dbReference type="Gene3D" id="1.20.120.1780">
    <property type="entry name" value="UbiA prenyltransferase"/>
    <property type="match status" value="1"/>
</dbReference>
<dbReference type="NCBIfam" id="TIGR00751">
    <property type="entry name" value="menA"/>
    <property type="match status" value="1"/>
</dbReference>
<keyword evidence="4" id="KW-1003">Cell membrane</keyword>
<evidence type="ECO:0000313" key="11">
    <source>
        <dbReference type="EMBL" id="BAU56730.2"/>
    </source>
</evidence>
<feature type="transmembrane region" description="Helical" evidence="10">
    <location>
        <begin position="150"/>
        <end position="171"/>
    </location>
</feature>
<feature type="transmembrane region" description="Helical" evidence="10">
    <location>
        <begin position="95"/>
        <end position="112"/>
    </location>
</feature>
<dbReference type="Proteomes" id="UP000218890">
    <property type="component" value="Chromosome"/>
</dbReference>
<dbReference type="InterPro" id="IPR026046">
    <property type="entry name" value="UBIAD1"/>
</dbReference>
<feature type="transmembrane region" description="Helical" evidence="10">
    <location>
        <begin position="6"/>
        <end position="30"/>
    </location>
</feature>
<evidence type="ECO:0000256" key="9">
    <source>
        <dbReference type="NCBIfam" id="TIGR00751"/>
    </source>
</evidence>
<feature type="transmembrane region" description="Helical" evidence="10">
    <location>
        <begin position="192"/>
        <end position="212"/>
    </location>
</feature>
<dbReference type="InterPro" id="IPR000537">
    <property type="entry name" value="UbiA_prenyltransferase"/>
</dbReference>
<keyword evidence="6 10" id="KW-0812">Transmembrane</keyword>
<keyword evidence="7 10" id="KW-1133">Transmembrane helix</keyword>
<dbReference type="GO" id="GO:0009234">
    <property type="term" value="P:menaquinone biosynthetic process"/>
    <property type="evidence" value="ECO:0007669"/>
    <property type="project" value="UniProtKB-UniRule"/>
</dbReference>
<name>A0A0X8X6V9_HALHR</name>
<keyword evidence="3" id="KW-0474">Menaquinone biosynthesis</keyword>
<dbReference type="EC" id="2.5.1.74" evidence="9"/>
<comment type="subcellular location">
    <subcellularLocation>
        <location evidence="1">Membrane</location>
        <topology evidence="1">Multi-pass membrane protein</topology>
    </subcellularLocation>
</comment>
<evidence type="ECO:0000256" key="10">
    <source>
        <dbReference type="SAM" id="Phobius"/>
    </source>
</evidence>
<dbReference type="Gene3D" id="1.10.357.140">
    <property type="entry name" value="UbiA prenyltransferase"/>
    <property type="match status" value="1"/>
</dbReference>
<accession>A0A0X8X6V9</accession>
<dbReference type="GO" id="GO:0046428">
    <property type="term" value="F:1,4-dihydroxy-2-naphthoate polyprenyltransferase activity"/>
    <property type="evidence" value="ECO:0007669"/>
    <property type="project" value="UniProtKB-UniRule"/>
</dbReference>
<sequence length="277" mass="28939">MLAGSAVGWVETGVLRLDITIVAVLVIAIIQIGTNLQNDAIDTLNETDQPDRAGPVRVTERGWLTPGQVIRAAYFAYAVGLFLGAYLVYQGGLPILILGMLSVAAAYAYSGGPWPVSRGPLGEVFVIAFFGLVAVGGVAYLYGAPFDLKTILMGLAIGVPAAAVLLVNNLRDLESDKRAGRLTLAILLGREGAIWLYGAFLFLVTAGLIAIATSGGPWVGAMLGLSGIPLGVRIWRTLSSAEDAQTFNTCLSRTAIFQLLVTITMCLGLGLAVMVGG</sequence>
<evidence type="ECO:0000256" key="4">
    <source>
        <dbReference type="ARBA" id="ARBA00022475"/>
    </source>
</evidence>
<dbReference type="GO" id="GO:0042371">
    <property type="term" value="P:vitamin K biosynthetic process"/>
    <property type="evidence" value="ECO:0007669"/>
    <property type="project" value="TreeGrafter"/>
</dbReference>
<dbReference type="UniPathway" id="UPA00079"/>
<dbReference type="GO" id="GO:0016020">
    <property type="term" value="C:membrane"/>
    <property type="evidence" value="ECO:0007669"/>
    <property type="project" value="UniProtKB-SubCell"/>
</dbReference>
<keyword evidence="8 10" id="KW-0472">Membrane</keyword>
<dbReference type="PANTHER" id="PTHR13929:SF0">
    <property type="entry name" value="UBIA PRENYLTRANSFERASE DOMAIN-CONTAINING PROTEIN 1"/>
    <property type="match status" value="1"/>
</dbReference>
<dbReference type="Pfam" id="PF01040">
    <property type="entry name" value="UbiA"/>
    <property type="match status" value="1"/>
</dbReference>
<feature type="transmembrane region" description="Helical" evidence="10">
    <location>
        <begin position="256"/>
        <end position="275"/>
    </location>
</feature>
<feature type="transmembrane region" description="Helical" evidence="10">
    <location>
        <begin position="218"/>
        <end position="235"/>
    </location>
</feature>
<feature type="transmembrane region" description="Helical" evidence="10">
    <location>
        <begin position="124"/>
        <end position="144"/>
    </location>
</feature>
<keyword evidence="5" id="KW-0808">Transferase</keyword>
<dbReference type="CDD" id="cd13962">
    <property type="entry name" value="PT_UbiA_UBIAD1"/>
    <property type="match status" value="1"/>
</dbReference>
<dbReference type="EMBL" id="AP017372">
    <property type="protein sequence ID" value="BAU56730.2"/>
    <property type="molecule type" value="Genomic_DNA"/>
</dbReference>
<evidence type="ECO:0000256" key="8">
    <source>
        <dbReference type="ARBA" id="ARBA00023136"/>
    </source>
</evidence>
<gene>
    <name evidence="11" type="primary">menA</name>
    <name evidence="11" type="ORF">HH1059_00600</name>
</gene>
<organism evidence="11 12">
    <name type="scientific">Halorhodospira halochloris</name>
    <name type="common">Ectothiorhodospira halochloris</name>
    <dbReference type="NCBI Taxonomy" id="1052"/>
    <lineage>
        <taxon>Bacteria</taxon>
        <taxon>Pseudomonadati</taxon>
        <taxon>Pseudomonadota</taxon>
        <taxon>Gammaproteobacteria</taxon>
        <taxon>Chromatiales</taxon>
        <taxon>Ectothiorhodospiraceae</taxon>
        <taxon>Halorhodospira</taxon>
    </lineage>
</organism>
<evidence type="ECO:0000256" key="2">
    <source>
        <dbReference type="ARBA" id="ARBA00004863"/>
    </source>
</evidence>
<feature type="transmembrane region" description="Helical" evidence="10">
    <location>
        <begin position="69"/>
        <end position="89"/>
    </location>
</feature>
<dbReference type="InterPro" id="IPR044878">
    <property type="entry name" value="UbiA_sf"/>
</dbReference>
<comment type="pathway">
    <text evidence="2">Quinol/quinone metabolism; menaquinone biosynthesis.</text>
</comment>
<reference evidence="11" key="1">
    <citation type="submission" date="2016-02" db="EMBL/GenBank/DDBJ databases">
        <title>Halorhodospira halochloris DSM-1059 complete genome, version 2.</title>
        <authorList>
            <person name="Tsukatani Y."/>
        </authorList>
    </citation>
    <scope>NUCLEOTIDE SEQUENCE</scope>
    <source>
        <strain evidence="11">DSM 1059</strain>
    </source>
</reference>
<evidence type="ECO:0000256" key="6">
    <source>
        <dbReference type="ARBA" id="ARBA00022692"/>
    </source>
</evidence>
<keyword evidence="12" id="KW-1185">Reference proteome</keyword>
<dbReference type="PANTHER" id="PTHR13929">
    <property type="entry name" value="1,4-DIHYDROXY-2-NAPHTHOATE OCTAPRENYLTRANSFERASE"/>
    <property type="match status" value="1"/>
</dbReference>
<dbReference type="AlphaFoldDB" id="A0A0X8X6V9"/>
<evidence type="ECO:0000256" key="1">
    <source>
        <dbReference type="ARBA" id="ARBA00004141"/>
    </source>
</evidence>